<feature type="compositionally biased region" description="Basic and acidic residues" evidence="1">
    <location>
        <begin position="1555"/>
        <end position="1568"/>
    </location>
</feature>
<dbReference type="OrthoDB" id="1350766at2759"/>
<feature type="region of interest" description="Disordered" evidence="1">
    <location>
        <begin position="345"/>
        <end position="373"/>
    </location>
</feature>
<feature type="region of interest" description="Disordered" evidence="1">
    <location>
        <begin position="1154"/>
        <end position="1179"/>
    </location>
</feature>
<feature type="compositionally biased region" description="Polar residues" evidence="1">
    <location>
        <begin position="967"/>
        <end position="979"/>
    </location>
</feature>
<dbReference type="Proteomes" id="UP000652761">
    <property type="component" value="Unassembled WGS sequence"/>
</dbReference>
<feature type="compositionally biased region" description="Basic and acidic residues" evidence="1">
    <location>
        <begin position="1244"/>
        <end position="1266"/>
    </location>
</feature>
<dbReference type="PANTHER" id="PTHR34536:SF6">
    <property type="entry name" value="DENTIN SIALOPHOSPHOPROTEIN-LIKE PROTEIN"/>
    <property type="match status" value="1"/>
</dbReference>
<feature type="region of interest" description="Disordered" evidence="1">
    <location>
        <begin position="855"/>
        <end position="878"/>
    </location>
</feature>
<proteinExistence type="predicted"/>
<dbReference type="PANTHER" id="PTHR34536">
    <property type="entry name" value="DENTIN SIALOPHOSPHOPROTEIN-LIKE PROTEIN"/>
    <property type="match status" value="1"/>
</dbReference>
<feature type="compositionally biased region" description="Polar residues" evidence="1">
    <location>
        <begin position="1347"/>
        <end position="1358"/>
    </location>
</feature>
<name>A0A843U565_COLES</name>
<protein>
    <submittedName>
        <fullName evidence="2">Uncharacterized protein</fullName>
    </submittedName>
</protein>
<reference evidence="2" key="1">
    <citation type="submission" date="2017-07" db="EMBL/GenBank/DDBJ databases">
        <title>Taro Niue Genome Assembly and Annotation.</title>
        <authorList>
            <person name="Atibalentja N."/>
            <person name="Keating K."/>
            <person name="Fields C.J."/>
        </authorList>
    </citation>
    <scope>NUCLEOTIDE SEQUENCE</scope>
    <source>
        <strain evidence="2">Niue_2</strain>
        <tissue evidence="2">Leaf</tissue>
    </source>
</reference>
<organism evidence="2 3">
    <name type="scientific">Colocasia esculenta</name>
    <name type="common">Wild taro</name>
    <name type="synonym">Arum esculentum</name>
    <dbReference type="NCBI Taxonomy" id="4460"/>
    <lineage>
        <taxon>Eukaryota</taxon>
        <taxon>Viridiplantae</taxon>
        <taxon>Streptophyta</taxon>
        <taxon>Embryophyta</taxon>
        <taxon>Tracheophyta</taxon>
        <taxon>Spermatophyta</taxon>
        <taxon>Magnoliopsida</taxon>
        <taxon>Liliopsida</taxon>
        <taxon>Araceae</taxon>
        <taxon>Aroideae</taxon>
        <taxon>Colocasieae</taxon>
        <taxon>Colocasia</taxon>
    </lineage>
</organism>
<feature type="region of interest" description="Disordered" evidence="1">
    <location>
        <begin position="1214"/>
        <end position="1388"/>
    </location>
</feature>
<feature type="compositionally biased region" description="Polar residues" evidence="1">
    <location>
        <begin position="345"/>
        <end position="369"/>
    </location>
</feature>
<evidence type="ECO:0000256" key="1">
    <source>
        <dbReference type="SAM" id="MobiDB-lite"/>
    </source>
</evidence>
<keyword evidence="3" id="KW-1185">Reference proteome</keyword>
<gene>
    <name evidence="2" type="ORF">Taro_010997</name>
</gene>
<comment type="caution">
    <text evidence="2">The sequence shown here is derived from an EMBL/GenBank/DDBJ whole genome shotgun (WGS) entry which is preliminary data.</text>
</comment>
<evidence type="ECO:0000313" key="3">
    <source>
        <dbReference type="Proteomes" id="UP000652761"/>
    </source>
</evidence>
<feature type="region of interest" description="Disordered" evidence="1">
    <location>
        <begin position="924"/>
        <end position="1006"/>
    </location>
</feature>
<feature type="compositionally biased region" description="Basic and acidic residues" evidence="1">
    <location>
        <begin position="1367"/>
        <end position="1377"/>
    </location>
</feature>
<sequence length="1591" mass="175370">MRDRAGVLLLRSPCRISQVFLARGGLSSNERLGYCLLEPYGVLLGSELSSSGRWKDLLRFPRKADRDVADAVSGVCVYSTMSCPNIYLVMVFLSIQNHLCSCTGVSASKLELSKQREISNSCKICGGKPLVDGQGVLPASMLSNIGLEIPGVIDPHLNWRTACKGKPRAVRRARTSFTSTTRRTLLEKAPEKNESLINKETNKSTEMPVSESEKLGVTILGQRFSDTFESVPIKKRRFLFRSPSPPPCPQSLGDVSGHSSVSRVTSHQIRTAPDSHVRENPLKINNAHKTGLDHRSIDDEKSNLRNLEEQLCDAADFSGISILAAAACNSSSVDDAMKIESSYSKQCSSKGDGSFGNSESQSVSENKISAEQAPDVVPTLDDEMDATLVNTFKLSCKEEDNTKMDSSSLEEGSLSSLSTVLNKDNGISQAGSLRDGRFHWDLNTVMESWDSPSDGVVVDSQAVPPEPTHRDKVEKQVHVEGRIVEGCPESVEKIVDKAVDLGRPLLCKDKSENWAGPDSPCHVSVADHNNGSDQEHLLGYAPFQVTHIVEQTNALNDQGPSFTKDVGDSLVGSAADTVRNSLSANNYPSEERGIRTNSLAVESAGETEMRADLHLNERASTENLMCIAESNSAVDKTSNEIVLSEKAFVGSKVDLDKHSDDCVSADVNIGRPVQAEEAVFEHPDEDTGKLEDCSVEPVGKQVSDVPVDADLCKVAPDDDSCGNIGLIVPSCEEKSGIICQSTEAGNGTCLSESIALISHCLSNHKENSGGCMTEVERVNSEKATLRGRQNPLTDQDGGDMVLDQHIHESNDIMPSNVIDGCPSNKDIDYKGNVIDSPVENALDDHFDCDYYSDASQNEQASGMEKIEQQGDDESQYEDGEFRESFVRSWEMDGCDDGEAEHVDYGSDNREVDGFETASDYLTSNIPSHSGNSQISQCKNEGPLEDTYGKQDNNSDGVRAESLDFSPSVANISDLGNTNERLGGFTKKGPSVSNSRRKDISKKWENSTKDSTECGMLVDKLVEDMDIAAQGDGMREQSRSANLRMKSSGWDRLPGSHKSSGDTVADPGVDTSGVKCDNVPEKLKTVGSTVRRESSSRVGRPKSPDIMHGKDRAFFRGTRNHDHSDDMHHDVKRNIEFSRSVRRDEPSVLARCRGRGDRWMESSSHQGPSRHDSPGYYGRASFAHPSSKNAATVSIAKVESNGFVVAPDGTVLQASGIGHSGHLPRRSTNSSPNARRTPRRRASPIKREETLSFNDSRLDLGPRRDLSPGRPITVGHGRPSRYGPKIVSEGDVERYHGFTPNDSIGSSMPVHHSFSRQDRSFSPQTRPVQVSRSHTRSRSQSRNQSPQGWTSPRRSNLMNNGLRRRTRSPPDFRSEARVGRVRSPHGRSGFAENITSFAQSPRNRASPPHASRWIERKDLIEHFTGNDYRRFSGRSPPKRLFSRSHRFNPVDSSGRLKPDEFYRPIHSGRFTEFSVGRAPRQDDGNDDRRHVDRFEMPPSARQYDILGDVKQLRYETEEGFRLHKDCTKNTPDFPKQGSPRSFDRGVANQLNNSPPRSKEEMSQFRYGRDGKHKASYKAFECDDDGTSRRRRH</sequence>
<feature type="compositionally biased region" description="Basic and acidic residues" evidence="1">
    <location>
        <begin position="995"/>
        <end position="1006"/>
    </location>
</feature>
<evidence type="ECO:0000313" key="2">
    <source>
        <dbReference type="EMBL" id="MQL78575.1"/>
    </source>
</evidence>
<dbReference type="EMBL" id="NMUH01000407">
    <property type="protein sequence ID" value="MQL78575.1"/>
    <property type="molecule type" value="Genomic_DNA"/>
</dbReference>
<accession>A0A843U565</accession>
<feature type="region of interest" description="Disordered" evidence="1">
    <location>
        <begin position="1524"/>
        <end position="1591"/>
    </location>
</feature>
<feature type="compositionally biased region" description="Polar residues" evidence="1">
    <location>
        <begin position="924"/>
        <end position="938"/>
    </location>
</feature>
<feature type="region of interest" description="Disordered" evidence="1">
    <location>
        <begin position="1047"/>
        <end position="1074"/>
    </location>
</feature>
<feature type="compositionally biased region" description="Acidic residues" evidence="1">
    <location>
        <begin position="869"/>
        <end position="878"/>
    </location>
</feature>
<feature type="region of interest" description="Disordered" evidence="1">
    <location>
        <begin position="1086"/>
        <end position="1108"/>
    </location>
</feature>